<evidence type="ECO:0000256" key="1">
    <source>
        <dbReference type="ARBA" id="ARBA00023015"/>
    </source>
</evidence>
<dbReference type="Proteomes" id="UP000246036">
    <property type="component" value="Chromosome"/>
</dbReference>
<dbReference type="InterPro" id="IPR028978">
    <property type="entry name" value="Chorismate_lyase_/UTRA_dom_sf"/>
</dbReference>
<dbReference type="PRINTS" id="PR00035">
    <property type="entry name" value="HTHGNTR"/>
</dbReference>
<dbReference type="InterPro" id="IPR050679">
    <property type="entry name" value="Bact_HTH_transcr_reg"/>
</dbReference>
<dbReference type="Pfam" id="PF00392">
    <property type="entry name" value="GntR"/>
    <property type="match status" value="1"/>
</dbReference>
<dbReference type="InterPro" id="IPR036388">
    <property type="entry name" value="WH-like_DNA-bd_sf"/>
</dbReference>
<dbReference type="SUPFAM" id="SSF46785">
    <property type="entry name" value="Winged helix' DNA-binding domain"/>
    <property type="match status" value="1"/>
</dbReference>
<evidence type="ECO:0000313" key="6">
    <source>
        <dbReference type="Proteomes" id="UP000246036"/>
    </source>
</evidence>
<keyword evidence="2" id="KW-0238">DNA-binding</keyword>
<sequence length="239" mass="28089">MFNIINKSELIAKDIEFQISNKIYAHYLPSERKLADKYSVSRNTIREALEILKNKGAISLIVNDYVINKPKEDLDWLEFFGKKTHHITRNYIVKNEVFEANKKFAQKLEVPLATQIHLLVYKRTVNEQQDNITLSIDYIYAPEKLVKNLPLKQLQEYSFWNLLAKKYRGKKLKEYQSLSIESVNFEDANLLDIPVRSKILQRSSKIFIDNEAIYFVSKKIPSNSLLMSIDNNLKKEKEQ</sequence>
<evidence type="ECO:0000313" key="5">
    <source>
        <dbReference type="EMBL" id="AWM74827.1"/>
    </source>
</evidence>
<name>A0ABM6VYV8_9LACO</name>
<evidence type="ECO:0000256" key="2">
    <source>
        <dbReference type="ARBA" id="ARBA00023125"/>
    </source>
</evidence>
<dbReference type="EMBL" id="CP029477">
    <property type="protein sequence ID" value="AWM74827.1"/>
    <property type="molecule type" value="Genomic_DNA"/>
</dbReference>
<evidence type="ECO:0000259" key="4">
    <source>
        <dbReference type="SMART" id="SM00345"/>
    </source>
</evidence>
<dbReference type="SMART" id="SM00345">
    <property type="entry name" value="HTH_GNTR"/>
    <property type="match status" value="1"/>
</dbReference>
<feature type="domain" description="HTH gntR-type" evidence="4">
    <location>
        <begin position="11"/>
        <end position="66"/>
    </location>
</feature>
<dbReference type="PANTHER" id="PTHR44846:SF1">
    <property type="entry name" value="MANNOSYL-D-GLYCERATE TRANSPORT_METABOLISM SYSTEM REPRESSOR MNGR-RELATED"/>
    <property type="match status" value="1"/>
</dbReference>
<reference evidence="5 6" key="1">
    <citation type="submission" date="2018-05" db="EMBL/GenBank/DDBJ databases">
        <title>Reference genomes for bee gut microbiota database.</title>
        <authorList>
            <person name="Ellegaard K.M."/>
        </authorList>
    </citation>
    <scope>NUCLEOTIDE SEQUENCE [LARGE SCALE GENOMIC DNA]</scope>
    <source>
        <strain evidence="5 6">ESL0186</strain>
    </source>
</reference>
<dbReference type="SUPFAM" id="SSF64288">
    <property type="entry name" value="Chorismate lyase-like"/>
    <property type="match status" value="1"/>
</dbReference>
<organism evidence="5 6">
    <name type="scientific">Lactobacillus kullabergensis</name>
    <dbReference type="NCBI Taxonomy" id="1218493"/>
    <lineage>
        <taxon>Bacteria</taxon>
        <taxon>Bacillati</taxon>
        <taxon>Bacillota</taxon>
        <taxon>Bacilli</taxon>
        <taxon>Lactobacillales</taxon>
        <taxon>Lactobacillaceae</taxon>
        <taxon>Lactobacillus</taxon>
    </lineage>
</organism>
<dbReference type="Gene3D" id="3.40.1410.10">
    <property type="entry name" value="Chorismate lyase-like"/>
    <property type="match status" value="1"/>
</dbReference>
<protein>
    <recommendedName>
        <fullName evidence="4">HTH gntR-type domain-containing protein</fullName>
    </recommendedName>
</protein>
<accession>A0ABM6VYV8</accession>
<dbReference type="RefSeq" id="WP_109585911.1">
    <property type="nucleotide sequence ID" value="NZ_CP029477.1"/>
</dbReference>
<evidence type="ECO:0000256" key="3">
    <source>
        <dbReference type="ARBA" id="ARBA00023163"/>
    </source>
</evidence>
<gene>
    <name evidence="5" type="ORF">DKL58_01930</name>
</gene>
<dbReference type="InterPro" id="IPR036390">
    <property type="entry name" value="WH_DNA-bd_sf"/>
</dbReference>
<dbReference type="PANTHER" id="PTHR44846">
    <property type="entry name" value="MANNOSYL-D-GLYCERATE TRANSPORT/METABOLISM SYSTEM REPRESSOR MNGR-RELATED"/>
    <property type="match status" value="1"/>
</dbReference>
<dbReference type="InterPro" id="IPR000524">
    <property type="entry name" value="Tscrpt_reg_HTH_GntR"/>
</dbReference>
<dbReference type="InterPro" id="IPR011663">
    <property type="entry name" value="UTRA"/>
</dbReference>
<keyword evidence="6" id="KW-1185">Reference proteome</keyword>
<dbReference type="Pfam" id="PF07702">
    <property type="entry name" value="UTRA"/>
    <property type="match status" value="1"/>
</dbReference>
<dbReference type="Gene3D" id="1.10.10.10">
    <property type="entry name" value="Winged helix-like DNA-binding domain superfamily/Winged helix DNA-binding domain"/>
    <property type="match status" value="1"/>
</dbReference>
<keyword evidence="1" id="KW-0805">Transcription regulation</keyword>
<proteinExistence type="predicted"/>
<keyword evidence="3" id="KW-0804">Transcription</keyword>